<keyword evidence="3" id="KW-1185">Reference proteome</keyword>
<feature type="region of interest" description="Disordered" evidence="1">
    <location>
        <begin position="103"/>
        <end position="155"/>
    </location>
</feature>
<dbReference type="Proteomes" id="UP000807342">
    <property type="component" value="Unassembled WGS sequence"/>
</dbReference>
<evidence type="ECO:0000313" key="2">
    <source>
        <dbReference type="EMBL" id="KAF9440296.1"/>
    </source>
</evidence>
<comment type="caution">
    <text evidence="2">The sequence shown here is derived from an EMBL/GenBank/DDBJ whole genome shotgun (WGS) entry which is preliminary data.</text>
</comment>
<evidence type="ECO:0000313" key="3">
    <source>
        <dbReference type="Proteomes" id="UP000807342"/>
    </source>
</evidence>
<organism evidence="2 3">
    <name type="scientific">Macrolepiota fuliginosa MF-IS2</name>
    <dbReference type="NCBI Taxonomy" id="1400762"/>
    <lineage>
        <taxon>Eukaryota</taxon>
        <taxon>Fungi</taxon>
        <taxon>Dikarya</taxon>
        <taxon>Basidiomycota</taxon>
        <taxon>Agaricomycotina</taxon>
        <taxon>Agaricomycetes</taxon>
        <taxon>Agaricomycetidae</taxon>
        <taxon>Agaricales</taxon>
        <taxon>Agaricineae</taxon>
        <taxon>Agaricaceae</taxon>
        <taxon>Macrolepiota</taxon>
    </lineage>
</organism>
<dbReference type="OrthoDB" id="3124383at2759"/>
<feature type="compositionally biased region" description="Low complexity" evidence="1">
    <location>
        <begin position="112"/>
        <end position="133"/>
    </location>
</feature>
<evidence type="ECO:0000256" key="1">
    <source>
        <dbReference type="SAM" id="MobiDB-lite"/>
    </source>
</evidence>
<dbReference type="AlphaFoldDB" id="A0A9P5WZR4"/>
<protein>
    <submittedName>
        <fullName evidence="2">Uncharacterized protein</fullName>
    </submittedName>
</protein>
<accession>A0A9P5WZR4</accession>
<sequence length="334" mass="36219">MSSETANAYTELDDAISNFLHRMQRLSRNETTKNSVMNALQSIIEPAEAFLRQLTTDAAALGKPDNFKLVSRARRAFEQWQNEQDKSYHMPPVHNLLRQFCQQHSRTRGRGAANTEAAATEATPATSAKAAPPSKKRCKGKQPVSKEVLTDTNDDTDSEVVITAYNLANHPLQTVTPSDDMQVDEPVTGETVTESLAVVSIICPTSRAPETTIHPEMVRIPYAWVPGMDIHSCAYKCAIQLASCGLSSHDITTPTNSDSPSTFSLFLLIVSLTSSLSLAEALICTMDGLVVCASELHDHIINSGNRAVIEACLLSSSAAVLKATEGIIVALCRY</sequence>
<dbReference type="EMBL" id="MU152650">
    <property type="protein sequence ID" value="KAF9440296.1"/>
    <property type="molecule type" value="Genomic_DNA"/>
</dbReference>
<name>A0A9P5WZR4_9AGAR</name>
<gene>
    <name evidence="2" type="ORF">P691DRAFT_688148</name>
</gene>
<reference evidence="2" key="1">
    <citation type="submission" date="2020-11" db="EMBL/GenBank/DDBJ databases">
        <authorList>
            <consortium name="DOE Joint Genome Institute"/>
            <person name="Ahrendt S."/>
            <person name="Riley R."/>
            <person name="Andreopoulos W."/>
            <person name="Labutti K."/>
            <person name="Pangilinan J."/>
            <person name="Ruiz-Duenas F.J."/>
            <person name="Barrasa J.M."/>
            <person name="Sanchez-Garcia M."/>
            <person name="Camarero S."/>
            <person name="Miyauchi S."/>
            <person name="Serrano A."/>
            <person name="Linde D."/>
            <person name="Babiker R."/>
            <person name="Drula E."/>
            <person name="Ayuso-Fernandez I."/>
            <person name="Pacheco R."/>
            <person name="Padilla G."/>
            <person name="Ferreira P."/>
            <person name="Barriuso J."/>
            <person name="Kellner H."/>
            <person name="Castanera R."/>
            <person name="Alfaro M."/>
            <person name="Ramirez L."/>
            <person name="Pisabarro A.G."/>
            <person name="Kuo A."/>
            <person name="Tritt A."/>
            <person name="Lipzen A."/>
            <person name="He G."/>
            <person name="Yan M."/>
            <person name="Ng V."/>
            <person name="Cullen D."/>
            <person name="Martin F."/>
            <person name="Rosso M.-N."/>
            <person name="Henrissat B."/>
            <person name="Hibbett D."/>
            <person name="Martinez A.T."/>
            <person name="Grigoriev I.V."/>
        </authorList>
    </citation>
    <scope>NUCLEOTIDE SEQUENCE</scope>
    <source>
        <strain evidence="2">MF-IS2</strain>
    </source>
</reference>
<proteinExistence type="predicted"/>